<dbReference type="Pfam" id="PF13470">
    <property type="entry name" value="PIN_3"/>
    <property type="match status" value="1"/>
</dbReference>
<feature type="domain" description="PIN" evidence="1">
    <location>
        <begin position="2"/>
        <end position="110"/>
    </location>
</feature>
<dbReference type="Proteomes" id="UP001165541">
    <property type="component" value="Unassembled WGS sequence"/>
</dbReference>
<dbReference type="PANTHER" id="PTHR34610:SF3">
    <property type="entry name" value="SSL7007 PROTEIN"/>
    <property type="match status" value="1"/>
</dbReference>
<gene>
    <name evidence="2" type="ORF">M8A51_21740</name>
</gene>
<proteinExistence type="predicted"/>
<reference evidence="2" key="1">
    <citation type="submission" date="2022-05" db="EMBL/GenBank/DDBJ databases">
        <title>Schlegelella sp. nov., isolated from mangrove soil.</title>
        <authorList>
            <person name="Liu Y."/>
            <person name="Ge X."/>
            <person name="Liu W."/>
        </authorList>
    </citation>
    <scope>NUCLEOTIDE SEQUENCE</scope>
    <source>
        <strain evidence="2">S2-27</strain>
    </source>
</reference>
<dbReference type="PANTHER" id="PTHR34610">
    <property type="entry name" value="SSL7007 PROTEIN"/>
    <property type="match status" value="1"/>
</dbReference>
<comment type="caution">
    <text evidence="2">The sequence shown here is derived from an EMBL/GenBank/DDBJ whole genome shotgun (WGS) entry which is preliminary data.</text>
</comment>
<dbReference type="Gene3D" id="3.40.50.1010">
    <property type="entry name" value="5'-nuclease"/>
    <property type="match status" value="1"/>
</dbReference>
<dbReference type="InterPro" id="IPR002716">
    <property type="entry name" value="PIN_dom"/>
</dbReference>
<organism evidence="2 3">
    <name type="scientific">Caldimonas mangrovi</name>
    <dbReference type="NCBI Taxonomy" id="2944811"/>
    <lineage>
        <taxon>Bacteria</taxon>
        <taxon>Pseudomonadati</taxon>
        <taxon>Pseudomonadota</taxon>
        <taxon>Betaproteobacteria</taxon>
        <taxon>Burkholderiales</taxon>
        <taxon>Sphaerotilaceae</taxon>
        <taxon>Caldimonas</taxon>
    </lineage>
</organism>
<dbReference type="SUPFAM" id="SSF88723">
    <property type="entry name" value="PIN domain-like"/>
    <property type="match status" value="1"/>
</dbReference>
<protein>
    <submittedName>
        <fullName evidence="2">Toxin-antitoxin system toxin component, PIN family</fullName>
    </submittedName>
</protein>
<dbReference type="EMBL" id="JAMKFE010000016">
    <property type="protein sequence ID" value="MCM5682160.1"/>
    <property type="molecule type" value="Genomic_DNA"/>
</dbReference>
<evidence type="ECO:0000313" key="3">
    <source>
        <dbReference type="Proteomes" id="UP001165541"/>
    </source>
</evidence>
<sequence>MVVLDTNVLLDWLVFRDPYIVSLAQALQDGRLHWVATAPMQEEMERVLTYSWIAARQPDVTTIRSVWRTHARFIEPVAPRAPLRCKDPDDQKFIDLAVAQGADWLLTKDRELLKLAKRAAQLGVSVARPLEWRPSSAAGL</sequence>
<evidence type="ECO:0000313" key="2">
    <source>
        <dbReference type="EMBL" id="MCM5682160.1"/>
    </source>
</evidence>
<dbReference type="InterPro" id="IPR002850">
    <property type="entry name" value="PIN_toxin-like"/>
</dbReference>
<accession>A0ABT0YTT0</accession>
<evidence type="ECO:0000259" key="1">
    <source>
        <dbReference type="Pfam" id="PF13470"/>
    </source>
</evidence>
<name>A0ABT0YTT0_9BURK</name>
<dbReference type="InterPro" id="IPR029060">
    <property type="entry name" value="PIN-like_dom_sf"/>
</dbReference>
<keyword evidence="3" id="KW-1185">Reference proteome</keyword>
<dbReference type="NCBIfam" id="TIGR00305">
    <property type="entry name" value="putative toxin-antitoxin system toxin component, PIN family"/>
    <property type="match status" value="1"/>
</dbReference>